<feature type="signal peptide" evidence="1">
    <location>
        <begin position="1"/>
        <end position="20"/>
    </location>
</feature>
<evidence type="ECO:0000313" key="3">
    <source>
        <dbReference type="Proteomes" id="UP000031246"/>
    </source>
</evidence>
<dbReference type="EMBL" id="JSYN01000006">
    <property type="protein sequence ID" value="KIA95202.1"/>
    <property type="molecule type" value="Genomic_DNA"/>
</dbReference>
<dbReference type="Proteomes" id="UP000031246">
    <property type="component" value="Unassembled WGS sequence"/>
</dbReference>
<sequence>MKKIQFIIAFLLFTSLGAMAQLHTATNTYSGNGATLHVYVVPNDPAPYPLDFGYAGGGQNTNSSYNGTTLYANYSEQSRTYTGYVEVIYTSVPTGSSPQSGDFKLYLRIDKDSNGTFYFVENDMPSPVRIEYY</sequence>
<protein>
    <recommendedName>
        <fullName evidence="4">Secreted protein</fullName>
    </recommendedName>
</protein>
<evidence type="ECO:0000256" key="1">
    <source>
        <dbReference type="SAM" id="SignalP"/>
    </source>
</evidence>
<keyword evidence="3" id="KW-1185">Reference proteome</keyword>
<dbReference type="AlphaFoldDB" id="A0A0C1FQJ4"/>
<dbReference type="RefSeq" id="WP_039473779.1">
    <property type="nucleotide sequence ID" value="NZ_JSYN01000006.1"/>
</dbReference>
<accession>A0A0C1FQJ4</accession>
<proteinExistence type="predicted"/>
<gene>
    <name evidence="2" type="ORF">OC25_07760</name>
</gene>
<evidence type="ECO:0008006" key="4">
    <source>
        <dbReference type="Google" id="ProtNLM"/>
    </source>
</evidence>
<organism evidence="2 3">
    <name type="scientific">Pedobacter kyungheensis</name>
    <dbReference type="NCBI Taxonomy" id="1069985"/>
    <lineage>
        <taxon>Bacteria</taxon>
        <taxon>Pseudomonadati</taxon>
        <taxon>Bacteroidota</taxon>
        <taxon>Sphingobacteriia</taxon>
        <taxon>Sphingobacteriales</taxon>
        <taxon>Sphingobacteriaceae</taxon>
        <taxon>Pedobacter</taxon>
    </lineage>
</organism>
<feature type="chain" id="PRO_5002132515" description="Secreted protein" evidence="1">
    <location>
        <begin position="21"/>
        <end position="133"/>
    </location>
</feature>
<comment type="caution">
    <text evidence="2">The sequence shown here is derived from an EMBL/GenBank/DDBJ whole genome shotgun (WGS) entry which is preliminary data.</text>
</comment>
<keyword evidence="1" id="KW-0732">Signal</keyword>
<name>A0A0C1FQJ4_9SPHI</name>
<evidence type="ECO:0000313" key="2">
    <source>
        <dbReference type="EMBL" id="KIA95202.1"/>
    </source>
</evidence>
<reference evidence="2 3" key="1">
    <citation type="submission" date="2014-10" db="EMBL/GenBank/DDBJ databases">
        <title>Pedobacter Kyungheensis.</title>
        <authorList>
            <person name="Anderson B.M."/>
            <person name="Newman J.D."/>
        </authorList>
    </citation>
    <scope>NUCLEOTIDE SEQUENCE [LARGE SCALE GENOMIC DNA]</scope>
    <source>
        <strain evidence="2 3">KACC 16221</strain>
    </source>
</reference>